<reference evidence="3" key="1">
    <citation type="submission" date="2020-11" db="EMBL/GenBank/DDBJ databases">
        <authorList>
            <consortium name="DOE Joint Genome Institute"/>
            <person name="Ahrendt S."/>
            <person name="Riley R."/>
            <person name="Andreopoulos W."/>
            <person name="Labutti K."/>
            <person name="Pangilinan J."/>
            <person name="Ruiz-Duenas F.J."/>
            <person name="Barrasa J.M."/>
            <person name="Sanchez-Garcia M."/>
            <person name="Camarero S."/>
            <person name="Miyauchi S."/>
            <person name="Serrano A."/>
            <person name="Linde D."/>
            <person name="Babiker R."/>
            <person name="Drula E."/>
            <person name="Ayuso-Fernandez I."/>
            <person name="Pacheco R."/>
            <person name="Padilla G."/>
            <person name="Ferreira P."/>
            <person name="Barriuso J."/>
            <person name="Kellner H."/>
            <person name="Castanera R."/>
            <person name="Alfaro M."/>
            <person name="Ramirez L."/>
            <person name="Pisabarro A.G."/>
            <person name="Kuo A."/>
            <person name="Tritt A."/>
            <person name="Lipzen A."/>
            <person name="He G."/>
            <person name="Yan M."/>
            <person name="Ng V."/>
            <person name="Cullen D."/>
            <person name="Martin F."/>
            <person name="Rosso M.-N."/>
            <person name="Henrissat B."/>
            <person name="Hibbett D."/>
            <person name="Martinez A.T."/>
            <person name="Grigoriev I.V."/>
        </authorList>
    </citation>
    <scope>NUCLEOTIDE SEQUENCE</scope>
    <source>
        <strain evidence="3">MF-IS2</strain>
    </source>
</reference>
<dbReference type="GO" id="GO:0000164">
    <property type="term" value="C:protein phosphatase type 1 complex"/>
    <property type="evidence" value="ECO:0007669"/>
    <property type="project" value="TreeGrafter"/>
</dbReference>
<feature type="compositionally biased region" description="Basic and acidic residues" evidence="1">
    <location>
        <begin position="686"/>
        <end position="721"/>
    </location>
</feature>
<feature type="region of interest" description="Disordered" evidence="1">
    <location>
        <begin position="685"/>
        <end position="770"/>
    </location>
</feature>
<feature type="compositionally biased region" description="Low complexity" evidence="1">
    <location>
        <begin position="835"/>
        <end position="847"/>
    </location>
</feature>
<dbReference type="GO" id="GO:0008157">
    <property type="term" value="F:protein phosphatase 1 binding"/>
    <property type="evidence" value="ECO:0007669"/>
    <property type="project" value="TreeGrafter"/>
</dbReference>
<dbReference type="PANTHER" id="PTHR12307">
    <property type="entry name" value="PROTEIN PHOSPHATASE 1 REGULATORY SUBUNIT"/>
    <property type="match status" value="1"/>
</dbReference>
<dbReference type="InterPro" id="IPR005036">
    <property type="entry name" value="CBM21_dom"/>
</dbReference>
<feature type="compositionally biased region" description="Pro residues" evidence="1">
    <location>
        <begin position="1"/>
        <end position="13"/>
    </location>
</feature>
<comment type="caution">
    <text evidence="3">The sequence shown here is derived from an EMBL/GenBank/DDBJ whole genome shotgun (WGS) entry which is preliminary data.</text>
</comment>
<dbReference type="Proteomes" id="UP000807342">
    <property type="component" value="Unassembled WGS sequence"/>
</dbReference>
<dbReference type="OrthoDB" id="1881at2759"/>
<evidence type="ECO:0000256" key="1">
    <source>
        <dbReference type="SAM" id="MobiDB-lite"/>
    </source>
</evidence>
<proteinExistence type="predicted"/>
<organism evidence="3 4">
    <name type="scientific">Macrolepiota fuliginosa MF-IS2</name>
    <dbReference type="NCBI Taxonomy" id="1400762"/>
    <lineage>
        <taxon>Eukaryota</taxon>
        <taxon>Fungi</taxon>
        <taxon>Dikarya</taxon>
        <taxon>Basidiomycota</taxon>
        <taxon>Agaricomycotina</taxon>
        <taxon>Agaricomycetes</taxon>
        <taxon>Agaricomycetidae</taxon>
        <taxon>Agaricales</taxon>
        <taxon>Agaricineae</taxon>
        <taxon>Agaricaceae</taxon>
        <taxon>Macrolepiota</taxon>
    </lineage>
</organism>
<feature type="compositionally biased region" description="Low complexity" evidence="1">
    <location>
        <begin position="722"/>
        <end position="751"/>
    </location>
</feature>
<dbReference type="EMBL" id="MU151122">
    <property type="protein sequence ID" value="KAF9449712.1"/>
    <property type="molecule type" value="Genomic_DNA"/>
</dbReference>
<dbReference type="GO" id="GO:2001069">
    <property type="term" value="F:glycogen binding"/>
    <property type="evidence" value="ECO:0007669"/>
    <property type="project" value="TreeGrafter"/>
</dbReference>
<dbReference type="Gene3D" id="2.60.40.2440">
    <property type="entry name" value="Carbohydrate binding type-21 domain"/>
    <property type="match status" value="1"/>
</dbReference>
<feature type="region of interest" description="Disordered" evidence="1">
    <location>
        <begin position="866"/>
        <end position="909"/>
    </location>
</feature>
<feature type="compositionally biased region" description="Basic and acidic residues" evidence="1">
    <location>
        <begin position="898"/>
        <end position="909"/>
    </location>
</feature>
<feature type="compositionally biased region" description="Pro residues" evidence="1">
    <location>
        <begin position="825"/>
        <end position="834"/>
    </location>
</feature>
<feature type="compositionally biased region" description="Low complexity" evidence="1">
    <location>
        <begin position="130"/>
        <end position="154"/>
    </location>
</feature>
<dbReference type="PANTHER" id="PTHR12307:SF36">
    <property type="entry name" value="GLYCOGEN-BINDING SUBUNIT 76A"/>
    <property type="match status" value="1"/>
</dbReference>
<dbReference type="InterPro" id="IPR050782">
    <property type="entry name" value="PP1_regulatory_subunit_3"/>
</dbReference>
<sequence>MPYSVPAPTPAPLPIHSAGRPGHRRSYTQGAFAPLGALPRRRSQPKTVFHLTHDDDSDDSADDSHDNQPLKLNPNNSFRLSISTAPDDNSLVPLRTTGVPFPRSSPLSPPESPQPTTRPNVTRTASTPILLSNGKPLKSSLKSSSSSPHISLPPQQQHNHLRARSAPSTPSIEHPVPKNVHFPTNEEGGLATVRVFNRSAKPASLSRPPGDETETETEGEMSTGSNSGFIRGSSAVFPFPRSPLGAQQDKSPKYEVNPSQSSAVPAQNPTPSANVYLESLSFNSALPGASQKVPPGLSGSLLVRNIAYEKQVAVRFTLDDWQTTSEVVARHLVSLPTLPPAFLAKQQLTYGDIAAQIAPPPGAAPQWDRFSFHIKLEDYAFNLAQRVMYIVIRFNAVTPTGPIESWDNNFGCNYKVAFREAGKTQPQSIPVPNPRGRVFAVSSPPSFAPSTTLMPVPTQPQHAQMIAQTTLARLKKLNLRNYAAPSTSASLPGASTATATAATAVAAPNSSLTVVGNGEAKGMVMEGGHPAHVGGKQRSPSPSESEDEDEECLKTPTGLRFRSPSPPAIVDQDPAVGVQRSGIKPMRSPPLPVPLLSFSSESASSSASSTPPTGGSSPQLDILAPNHRHAIDVRHRPVVLSPLEMGTSPPFSMLADLGPSLTKRREGVQHSPLVVPPATSIVPSVVEEKKEDKPYWPWDDDGKERSEEEVRKVLAGIREKSTSSPVRRVSPTSSGRTSPSKLMSSSSSLAEEGSRSPVMKDGRVSSGPVKEKEFAQLAAMASVVSPQPRKKMTDWSRVGSGWNKVPVGSVAAPSLGHAGSASPGYTPPFSPPPAGAVASPNGASGVGTNHQDSVYQAFVKQWCFAQGPGPSPGQARHAQGETQQVDVRGRGYGHGHGRREGEEERPLVV</sequence>
<protein>
    <submittedName>
        <fullName evidence="3">Carbohydrate-binding module family 21 protein</fullName>
    </submittedName>
</protein>
<dbReference type="PROSITE" id="PS51159">
    <property type="entry name" value="CBM21"/>
    <property type="match status" value="1"/>
</dbReference>
<feature type="compositionally biased region" description="Polar residues" evidence="1">
    <location>
        <begin position="73"/>
        <end position="87"/>
    </location>
</feature>
<name>A0A9P5XGC4_9AGAR</name>
<feature type="compositionally biased region" description="Polar residues" evidence="1">
    <location>
        <begin position="117"/>
        <end position="129"/>
    </location>
</feature>
<feature type="domain" description="CBM21" evidence="2">
    <location>
        <begin position="267"/>
        <end position="417"/>
    </location>
</feature>
<feature type="region of interest" description="Disordered" evidence="1">
    <location>
        <begin position="1"/>
        <end position="185"/>
    </location>
</feature>
<feature type="region of interest" description="Disordered" evidence="1">
    <location>
        <begin position="199"/>
        <end position="269"/>
    </location>
</feature>
<dbReference type="GO" id="GO:0005979">
    <property type="term" value="P:regulation of glycogen biosynthetic process"/>
    <property type="evidence" value="ECO:0007669"/>
    <property type="project" value="TreeGrafter"/>
</dbReference>
<evidence type="ECO:0000313" key="3">
    <source>
        <dbReference type="EMBL" id="KAF9449712.1"/>
    </source>
</evidence>
<feature type="compositionally biased region" description="Basic and acidic residues" evidence="1">
    <location>
        <begin position="752"/>
        <end position="770"/>
    </location>
</feature>
<feature type="region of interest" description="Disordered" evidence="1">
    <location>
        <begin position="521"/>
        <end position="622"/>
    </location>
</feature>
<evidence type="ECO:0000313" key="4">
    <source>
        <dbReference type="Proteomes" id="UP000807342"/>
    </source>
</evidence>
<feature type="region of interest" description="Disordered" evidence="1">
    <location>
        <begin position="809"/>
        <end position="849"/>
    </location>
</feature>
<gene>
    <name evidence="3" type="ORF">P691DRAFT_758810</name>
</gene>
<keyword evidence="4" id="KW-1185">Reference proteome</keyword>
<evidence type="ECO:0000259" key="2">
    <source>
        <dbReference type="PROSITE" id="PS51159"/>
    </source>
</evidence>
<dbReference type="Pfam" id="PF03370">
    <property type="entry name" value="CBM_21"/>
    <property type="match status" value="1"/>
</dbReference>
<dbReference type="AlphaFoldDB" id="A0A9P5XGC4"/>
<feature type="compositionally biased region" description="Low complexity" evidence="1">
    <location>
        <begin position="594"/>
        <end position="617"/>
    </location>
</feature>
<feature type="compositionally biased region" description="Polar residues" evidence="1">
    <location>
        <begin position="257"/>
        <end position="269"/>
    </location>
</feature>
<accession>A0A9P5XGC4</accession>
<dbReference type="InterPro" id="IPR038175">
    <property type="entry name" value="CBM21_dom_sf"/>
</dbReference>